<evidence type="ECO:0000259" key="3">
    <source>
        <dbReference type="Pfam" id="PF11350"/>
    </source>
</evidence>
<keyword evidence="2" id="KW-0472">Membrane</keyword>
<dbReference type="EMBL" id="LS483468">
    <property type="protein sequence ID" value="SQI38636.1"/>
    <property type="molecule type" value="Genomic_DNA"/>
</dbReference>
<feature type="compositionally biased region" description="Basic and acidic residues" evidence="1">
    <location>
        <begin position="54"/>
        <end position="70"/>
    </location>
</feature>
<evidence type="ECO:0000313" key="5">
    <source>
        <dbReference type="Proteomes" id="UP000249091"/>
    </source>
</evidence>
<feature type="region of interest" description="Disordered" evidence="1">
    <location>
        <begin position="1"/>
        <end position="70"/>
    </location>
</feature>
<evidence type="ECO:0000256" key="1">
    <source>
        <dbReference type="SAM" id="MobiDB-lite"/>
    </source>
</evidence>
<organism evidence="4 5">
    <name type="scientific">Rhodococcus coprophilus</name>
    <dbReference type="NCBI Taxonomy" id="38310"/>
    <lineage>
        <taxon>Bacteria</taxon>
        <taxon>Bacillati</taxon>
        <taxon>Actinomycetota</taxon>
        <taxon>Actinomycetes</taxon>
        <taxon>Mycobacteriales</taxon>
        <taxon>Nocardiaceae</taxon>
        <taxon>Rhodococcus</taxon>
    </lineage>
</organism>
<proteinExistence type="predicted"/>
<keyword evidence="2" id="KW-0812">Transmembrane</keyword>
<feature type="domain" description="DUF3152" evidence="3">
    <location>
        <begin position="152"/>
        <end position="357"/>
    </location>
</feature>
<dbReference type="KEGG" id="rcr:NCTC10994_03953"/>
<name>A0A2X4UFH5_9NOCA</name>
<sequence>MRPSRSAEDSTQNPPPGPPAQRQPSEVRRSAGASRVPKRDSYQPLRAQWDPVAGDDRSREPRRPRPVRDVRKQSRLGKFVATYGWRAYVVPVLVVVTALVLWDAVGSVGGGSVGDDDGSGTVEQSPLGADRIVAEAPLADGEFPPDLASGALPEGGPFTARGAQRWRVLPGTTERVGAEAARTLTYTIEVEDGVDTAGYGGDDAFAVMVDRTLADPRSWIGNPDFGFRRIDVGTPDFRVSLTSQMTIREGCGYQIRLEGSCFNASLGRVLLNEARWVRGAVAFQGDIGSYRQYLINHEVGHALGFAQHERCAAPDGLAPIMMQQTFGTANDDIARLDPGGVVPADGMGCRFNPWPYPRA</sequence>
<keyword evidence="5" id="KW-1185">Reference proteome</keyword>
<reference evidence="4 5" key="1">
    <citation type="submission" date="2018-06" db="EMBL/GenBank/DDBJ databases">
        <authorList>
            <consortium name="Pathogen Informatics"/>
            <person name="Doyle S."/>
        </authorList>
    </citation>
    <scope>NUCLEOTIDE SEQUENCE [LARGE SCALE GENOMIC DNA]</scope>
    <source>
        <strain evidence="4 5">NCTC10994</strain>
    </source>
</reference>
<feature type="transmembrane region" description="Helical" evidence="2">
    <location>
        <begin position="83"/>
        <end position="102"/>
    </location>
</feature>
<dbReference type="Proteomes" id="UP000249091">
    <property type="component" value="Chromosome 1"/>
</dbReference>
<protein>
    <submittedName>
        <fullName evidence="4">Membrane protein</fullName>
    </submittedName>
</protein>
<keyword evidence="2" id="KW-1133">Transmembrane helix</keyword>
<dbReference type="AlphaFoldDB" id="A0A2X4UFH5"/>
<dbReference type="SUPFAM" id="SSF55486">
    <property type="entry name" value="Metalloproteases ('zincins'), catalytic domain"/>
    <property type="match status" value="1"/>
</dbReference>
<dbReference type="InterPro" id="IPR022603">
    <property type="entry name" value="DUF3152"/>
</dbReference>
<accession>A0A2X4UFH5</accession>
<dbReference type="Pfam" id="PF11350">
    <property type="entry name" value="DUF3152"/>
    <property type="match status" value="1"/>
</dbReference>
<evidence type="ECO:0000256" key="2">
    <source>
        <dbReference type="SAM" id="Phobius"/>
    </source>
</evidence>
<gene>
    <name evidence="4" type="ORF">NCTC10994_03953</name>
</gene>
<evidence type="ECO:0000313" key="4">
    <source>
        <dbReference type="EMBL" id="SQI38636.1"/>
    </source>
</evidence>
<dbReference type="STRING" id="1219011.GCA_001895045_01455"/>